<organism evidence="1 2">
    <name type="scientific">Candidatus Thiodictyon syntrophicum</name>
    <dbReference type="NCBI Taxonomy" id="1166950"/>
    <lineage>
        <taxon>Bacteria</taxon>
        <taxon>Pseudomonadati</taxon>
        <taxon>Pseudomonadota</taxon>
        <taxon>Gammaproteobacteria</taxon>
        <taxon>Chromatiales</taxon>
        <taxon>Chromatiaceae</taxon>
        <taxon>Thiodictyon</taxon>
    </lineage>
</organism>
<dbReference type="Proteomes" id="UP000232638">
    <property type="component" value="Plasmid pTs417"/>
</dbReference>
<dbReference type="EMBL" id="CP020371">
    <property type="protein sequence ID" value="AUB85109.1"/>
    <property type="molecule type" value="Genomic_DNA"/>
</dbReference>
<accession>A0A2K8UHZ9</accession>
<gene>
    <name evidence="1" type="ORF">THSYN_29725</name>
</gene>
<dbReference type="OrthoDB" id="9125124at2"/>
<dbReference type="AlphaFoldDB" id="A0A2K8UHZ9"/>
<name>A0A2K8UHZ9_9GAMM</name>
<dbReference type="KEGG" id="tsy:THSYN_29725"/>
<protein>
    <recommendedName>
        <fullName evidence="3">AbiEi antitoxin C-terminal domain-containing protein</fullName>
    </recommendedName>
</protein>
<sequence>MELRTAIALEIGRLHQPVVTDYHLGSLVFRLYQAKTYRGEPLDRLQKDVPERADYTRLLGGLVTDGILQRTKDVPNKDVFVVLGQDQAAAEDIICCVDPFCYLSHLTAMEYHGLTDRLPKLLFVTSLPQSQWGRLATERMQKDLGAEGLAAYLQAGLPPLRRLRLDKIQRKILSVHTSSHCDPGAYVTVQGKPRRVATIGRTFLDMLREPDLCGGIYHVLDLFAEQAPRYLRLIVDEIDRHGTNIDKVRAGYVLAERLNLTHPTFEVWRTFAQRGGSRKLYAQAGYSPRFSETWCLSINIDEAEEA</sequence>
<geneLocation type="plasmid" evidence="2">
    <name>pts417</name>
</geneLocation>
<evidence type="ECO:0000313" key="2">
    <source>
        <dbReference type="Proteomes" id="UP000232638"/>
    </source>
</evidence>
<dbReference type="RefSeq" id="WP_100922761.1">
    <property type="nucleotide sequence ID" value="NZ_CP020371.1"/>
</dbReference>
<proteinExistence type="predicted"/>
<evidence type="ECO:0008006" key="3">
    <source>
        <dbReference type="Google" id="ProtNLM"/>
    </source>
</evidence>
<keyword evidence="1" id="KW-0614">Plasmid</keyword>
<keyword evidence="2" id="KW-1185">Reference proteome</keyword>
<reference evidence="1 2" key="1">
    <citation type="submission" date="2017-03" db="EMBL/GenBank/DDBJ databases">
        <title>Complete genome sequence of Candidatus 'Thiodictyon syntrophicum' sp. nov. strain Cad16T, a photolithoautotroph purple sulfur bacterium isolated from an alpine meromictic lake.</title>
        <authorList>
            <person name="Luedin S.M."/>
            <person name="Pothier J.F."/>
            <person name="Danza F."/>
            <person name="Storelli N."/>
            <person name="Wittwer M."/>
            <person name="Tonolla M."/>
        </authorList>
    </citation>
    <scope>NUCLEOTIDE SEQUENCE [LARGE SCALE GENOMIC DNA]</scope>
    <source>
        <strain evidence="1 2">Cad16T</strain>
        <plasmid evidence="2">Plasmid pts417</plasmid>
    </source>
</reference>
<evidence type="ECO:0000313" key="1">
    <source>
        <dbReference type="EMBL" id="AUB85109.1"/>
    </source>
</evidence>